<dbReference type="Proteomes" id="UP000028702">
    <property type="component" value="Unassembled WGS sequence"/>
</dbReference>
<comment type="function">
    <text evidence="3">Nucleotide-binding protein.</text>
</comment>
<comment type="similarity">
    <text evidence="2 3">Belongs to the YajQ family.</text>
</comment>
<dbReference type="GO" id="GO:0005829">
    <property type="term" value="C:cytosol"/>
    <property type="evidence" value="ECO:0007669"/>
    <property type="project" value="TreeGrafter"/>
</dbReference>
<evidence type="ECO:0000256" key="3">
    <source>
        <dbReference type="HAMAP-Rule" id="MF_00632"/>
    </source>
</evidence>
<accession>A0A081BEK9</accession>
<dbReference type="Pfam" id="PF04461">
    <property type="entry name" value="YajQ"/>
    <property type="match status" value="1"/>
</dbReference>
<protein>
    <recommendedName>
        <fullName evidence="3">Nucleotide-binding protein M2A_2976</fullName>
    </recommendedName>
</protein>
<dbReference type="InterPro" id="IPR035570">
    <property type="entry name" value="UPF0234_N"/>
</dbReference>
<evidence type="ECO:0000313" key="5">
    <source>
        <dbReference type="Proteomes" id="UP000028702"/>
    </source>
</evidence>
<dbReference type="EMBL" id="BBIO01000019">
    <property type="protein sequence ID" value="GAK46477.1"/>
    <property type="molecule type" value="Genomic_DNA"/>
</dbReference>
<dbReference type="eggNOG" id="COG1666">
    <property type="taxonomic scope" value="Bacteria"/>
</dbReference>
<sequence>MPSFDVVSKVDLSEVDNAIQNVRREIEQRYDFKGSKCSLERNDEELVILADDELKLKQMHEVLQGHLAKRGIEPSVLDYKPAENAAGQSQRQKVGIKQGLSKELAKKLVKEIKDKKLKVQVAIQGDELRVTGKKRDDLQDVIQHLKTRPDEQPLQYVNFRD</sequence>
<evidence type="ECO:0000256" key="2">
    <source>
        <dbReference type="ARBA" id="ARBA00093450"/>
    </source>
</evidence>
<keyword evidence="1 3" id="KW-0547">Nucleotide-binding</keyword>
<dbReference type="PANTHER" id="PTHR30476">
    <property type="entry name" value="UPF0234 PROTEIN YAJQ"/>
    <property type="match status" value="1"/>
</dbReference>
<dbReference type="Gene3D" id="3.30.70.990">
    <property type="entry name" value="YajQ-like, domain 2"/>
    <property type="match status" value="1"/>
</dbReference>
<dbReference type="InterPro" id="IPR036183">
    <property type="entry name" value="YajQ-like_sf"/>
</dbReference>
<dbReference type="NCBIfam" id="NF003819">
    <property type="entry name" value="PRK05412.1"/>
    <property type="match status" value="1"/>
</dbReference>
<name>A0A081BEK9_9HYPH</name>
<dbReference type="PANTHER" id="PTHR30476:SF0">
    <property type="entry name" value="UPF0234 PROTEIN YAJQ"/>
    <property type="match status" value="1"/>
</dbReference>
<dbReference type="InterPro" id="IPR007551">
    <property type="entry name" value="YajQ/Smlt4090-like"/>
</dbReference>
<comment type="caution">
    <text evidence="4">The sequence shown here is derived from an EMBL/GenBank/DDBJ whole genome shotgun (WGS) entry which is preliminary data.</text>
</comment>
<keyword evidence="5" id="KW-1185">Reference proteome</keyword>
<reference evidence="4 5" key="1">
    <citation type="submission" date="2014-07" db="EMBL/GenBank/DDBJ databases">
        <title>Tepidicaulis marinum gen. nov., sp. nov., a novel marine bacterium denitrifying nitrate to nitrous oxide strictly under microaerobic conditions.</title>
        <authorList>
            <person name="Takeuchi M."/>
            <person name="Yamagishi T."/>
            <person name="Kamagata Y."/>
            <person name="Oshima K."/>
            <person name="Hattori M."/>
            <person name="Katayama T."/>
            <person name="Hanada S."/>
            <person name="Tamaki H."/>
            <person name="Marumo K."/>
            <person name="Maeda H."/>
            <person name="Nedachi M."/>
            <person name="Iwasaki W."/>
            <person name="Suwa Y."/>
            <person name="Sakata S."/>
        </authorList>
    </citation>
    <scope>NUCLEOTIDE SEQUENCE [LARGE SCALE GENOMIC DNA]</scope>
    <source>
        <strain evidence="4 5">MA2</strain>
    </source>
</reference>
<gene>
    <name evidence="4" type="ORF">M2A_2976</name>
</gene>
<dbReference type="InterPro" id="IPR035571">
    <property type="entry name" value="UPF0234-like_C"/>
</dbReference>
<organism evidence="4 5">
    <name type="scientific">Tepidicaulis marinus</name>
    <dbReference type="NCBI Taxonomy" id="1333998"/>
    <lineage>
        <taxon>Bacteria</taxon>
        <taxon>Pseudomonadati</taxon>
        <taxon>Pseudomonadota</taxon>
        <taxon>Alphaproteobacteria</taxon>
        <taxon>Hyphomicrobiales</taxon>
        <taxon>Parvibaculaceae</taxon>
        <taxon>Tepidicaulis</taxon>
    </lineage>
</organism>
<dbReference type="HAMAP" id="MF_00632">
    <property type="entry name" value="UPF0234"/>
    <property type="match status" value="1"/>
</dbReference>
<dbReference type="STRING" id="1333998.M2A_2976"/>
<evidence type="ECO:0000256" key="1">
    <source>
        <dbReference type="ARBA" id="ARBA00022741"/>
    </source>
</evidence>
<proteinExistence type="inferred from homology"/>
<dbReference type="AlphaFoldDB" id="A0A081BEK9"/>
<dbReference type="GO" id="GO:0000166">
    <property type="term" value="F:nucleotide binding"/>
    <property type="evidence" value="ECO:0007669"/>
    <property type="project" value="UniProtKB-UniRule"/>
</dbReference>
<dbReference type="RefSeq" id="WP_045449080.1">
    <property type="nucleotide sequence ID" value="NZ_BBIO01000019.1"/>
</dbReference>
<evidence type="ECO:0000313" key="4">
    <source>
        <dbReference type="EMBL" id="GAK46477.1"/>
    </source>
</evidence>
<dbReference type="CDD" id="cd11740">
    <property type="entry name" value="YajQ_like"/>
    <property type="match status" value="1"/>
</dbReference>
<dbReference type="SUPFAM" id="SSF89963">
    <property type="entry name" value="YajQ-like"/>
    <property type="match status" value="2"/>
</dbReference>
<dbReference type="Gene3D" id="3.30.70.860">
    <property type="match status" value="1"/>
</dbReference>